<name>A0A2K3PFI7_TRIPR</name>
<reference evidence="1 2" key="2">
    <citation type="journal article" date="2017" name="Front. Plant Sci.">
        <title>Gene Classification and Mining of Molecular Markers Useful in Red Clover (Trifolium pratense) Breeding.</title>
        <authorList>
            <person name="Istvanek J."/>
            <person name="Dluhosova J."/>
            <person name="Dluhos P."/>
            <person name="Patkova L."/>
            <person name="Nedelnik J."/>
            <person name="Repkova J."/>
        </authorList>
    </citation>
    <scope>NUCLEOTIDE SEQUENCE [LARGE SCALE GENOMIC DNA]</scope>
    <source>
        <strain evidence="2">cv. Tatra</strain>
        <tissue evidence="1">Young leaves</tissue>
    </source>
</reference>
<sequence>MEMVVRSLQLAGFDTGSLATAEYSGMKEALLWIMDGMILGEDKALCLKLYFVLYIFL</sequence>
<dbReference type="AlphaFoldDB" id="A0A2K3PFI7"/>
<dbReference type="Proteomes" id="UP000236291">
    <property type="component" value="Unassembled WGS sequence"/>
</dbReference>
<proteinExistence type="predicted"/>
<organism evidence="1 2">
    <name type="scientific">Trifolium pratense</name>
    <name type="common">Red clover</name>
    <dbReference type="NCBI Taxonomy" id="57577"/>
    <lineage>
        <taxon>Eukaryota</taxon>
        <taxon>Viridiplantae</taxon>
        <taxon>Streptophyta</taxon>
        <taxon>Embryophyta</taxon>
        <taxon>Tracheophyta</taxon>
        <taxon>Spermatophyta</taxon>
        <taxon>Magnoliopsida</taxon>
        <taxon>eudicotyledons</taxon>
        <taxon>Gunneridae</taxon>
        <taxon>Pentapetalae</taxon>
        <taxon>rosids</taxon>
        <taxon>fabids</taxon>
        <taxon>Fabales</taxon>
        <taxon>Fabaceae</taxon>
        <taxon>Papilionoideae</taxon>
        <taxon>50 kb inversion clade</taxon>
        <taxon>NPAAA clade</taxon>
        <taxon>Hologalegina</taxon>
        <taxon>IRL clade</taxon>
        <taxon>Trifolieae</taxon>
        <taxon>Trifolium</taxon>
    </lineage>
</organism>
<accession>A0A2K3PFI7</accession>
<reference evidence="1 2" key="1">
    <citation type="journal article" date="2014" name="Am. J. Bot.">
        <title>Genome assembly and annotation for red clover (Trifolium pratense; Fabaceae).</title>
        <authorList>
            <person name="Istvanek J."/>
            <person name="Jaros M."/>
            <person name="Krenek A."/>
            <person name="Repkova J."/>
        </authorList>
    </citation>
    <scope>NUCLEOTIDE SEQUENCE [LARGE SCALE GENOMIC DNA]</scope>
    <source>
        <strain evidence="2">cv. Tatra</strain>
        <tissue evidence="1">Young leaves</tissue>
    </source>
</reference>
<gene>
    <name evidence="1" type="ORF">L195_g010735</name>
</gene>
<protein>
    <submittedName>
        <fullName evidence="1">Uncharacterized protein</fullName>
    </submittedName>
</protein>
<evidence type="ECO:0000313" key="2">
    <source>
        <dbReference type="Proteomes" id="UP000236291"/>
    </source>
</evidence>
<dbReference type="EMBL" id="ASHM01006557">
    <property type="protein sequence ID" value="PNY14063.1"/>
    <property type="molecule type" value="Genomic_DNA"/>
</dbReference>
<evidence type="ECO:0000313" key="1">
    <source>
        <dbReference type="EMBL" id="PNY14063.1"/>
    </source>
</evidence>
<comment type="caution">
    <text evidence="1">The sequence shown here is derived from an EMBL/GenBank/DDBJ whole genome shotgun (WGS) entry which is preliminary data.</text>
</comment>